<keyword evidence="3 6" id="KW-0732">Signal</keyword>
<evidence type="ECO:0000256" key="2">
    <source>
        <dbReference type="ARBA" id="ARBA00022723"/>
    </source>
</evidence>
<sequence>MKRFVILCMVVMMPLLTMAQMSEQPKLVVGITVDQMRQEYLYRFYSKYGDGGFKRLMGEGFMLKNAHYNYAPTYTGPGHASIYTGTTPANHGIIANDFYDRLARRKVNCVEDGRYKPVGTDNGNGDVAPSRLQSTTITDELKLFTQKKSKVIGISAKDRGAVLPAGHMADAAYWYDDKSGKFITSSYYMTKLPAWVDQFNGRKLADKYLNQEWNTLLPIEQYTESGPDESPYESKFKGKAKAVFPYNLKELRKANGDFDMLIGTPFGNDLLTEMFLATIDGEAIGKDQITDFVTLSFSSTDYVGHSAGPNSVELEDTYLRLDRNLETILKSLDEKVGKGNYTVFLTADHAVAEVPQYLRDSKTPAGYFNDANVRANLEAYLLKFFPGRDIIEDMGNEQIFLNVNAFNGDPKTSSVDLLVATELIIKYLMAMEGVANVYSESDMRKGSFTEGGSKGMLIRGYHPKRSGDILVVLEPGWFESSRVAGSTHGSTYTYDTHVPILFFGKGVKHGESVKYHTITDIAPTMSMLLNIKLPSAATGSPVEEMWSKE</sequence>
<dbReference type="SUPFAM" id="SSF53649">
    <property type="entry name" value="Alkaline phosphatase-like"/>
    <property type="match status" value="1"/>
</dbReference>
<dbReference type="OrthoDB" id="9766127at2"/>
<comment type="caution">
    <text evidence="7">The sequence shown here is derived from an EMBL/GenBank/DDBJ whole genome shotgun (WGS) entry which is preliminary data.</text>
</comment>
<evidence type="ECO:0000313" key="8">
    <source>
        <dbReference type="Proteomes" id="UP000251889"/>
    </source>
</evidence>
<feature type="chain" id="PRO_5017067443" evidence="6">
    <location>
        <begin position="20"/>
        <end position="549"/>
    </location>
</feature>
<feature type="binding site" evidence="5">
    <location>
        <position position="96"/>
    </location>
    <ligand>
        <name>substrate</name>
    </ligand>
</feature>
<dbReference type="Pfam" id="PF01663">
    <property type="entry name" value="Phosphodiest"/>
    <property type="match status" value="1"/>
</dbReference>
<evidence type="ECO:0000256" key="4">
    <source>
        <dbReference type="PIRSR" id="PIRSR031924-50"/>
    </source>
</evidence>
<feature type="signal peptide" evidence="6">
    <location>
        <begin position="1"/>
        <end position="19"/>
    </location>
</feature>
<dbReference type="GO" id="GO:0046872">
    <property type="term" value="F:metal ion binding"/>
    <property type="evidence" value="ECO:0007669"/>
    <property type="project" value="UniProtKB-KW"/>
</dbReference>
<dbReference type="Gene3D" id="3.30.1360.150">
    <property type="match status" value="1"/>
</dbReference>
<feature type="active site" description="Phosphothreonine intermediate" evidence="4">
    <location>
        <position position="75"/>
    </location>
</feature>
<accession>A0A364Y1H3</accession>
<evidence type="ECO:0000256" key="6">
    <source>
        <dbReference type="SAM" id="SignalP"/>
    </source>
</evidence>
<reference evidence="7 8" key="1">
    <citation type="submission" date="2018-06" db="EMBL/GenBank/DDBJ databases">
        <title>Chryseolinea flavus sp. nov., a member of the phylum Bacteroidetes isolated from soil.</title>
        <authorList>
            <person name="Li Y."/>
            <person name="Wang J."/>
        </authorList>
    </citation>
    <scope>NUCLEOTIDE SEQUENCE [LARGE SCALE GENOMIC DNA]</scope>
    <source>
        <strain evidence="7 8">SDU1-6</strain>
    </source>
</reference>
<dbReference type="NCBIfam" id="NF042991">
    <property type="entry name" value="alk_phos_PafA"/>
    <property type="match status" value="1"/>
</dbReference>
<dbReference type="GO" id="GO:0004035">
    <property type="term" value="F:alkaline phosphatase activity"/>
    <property type="evidence" value="ECO:0007669"/>
    <property type="project" value="InterPro"/>
</dbReference>
<dbReference type="AlphaFoldDB" id="A0A364Y1H3"/>
<dbReference type="EMBL" id="QMFY01000006">
    <property type="protein sequence ID" value="RAW00683.1"/>
    <property type="molecule type" value="Genomic_DNA"/>
</dbReference>
<proteinExistence type="predicted"/>
<feature type="binding site" evidence="5">
    <location>
        <begin position="157"/>
        <end position="159"/>
    </location>
    <ligand>
        <name>substrate</name>
    </ligand>
</feature>
<keyword evidence="8" id="KW-1185">Reference proteome</keyword>
<evidence type="ECO:0000256" key="3">
    <source>
        <dbReference type="ARBA" id="ARBA00022729"/>
    </source>
</evidence>
<protein>
    <submittedName>
        <fullName evidence="7">Alkaline phosphatase family protein</fullName>
    </submittedName>
</protein>
<evidence type="ECO:0000256" key="1">
    <source>
        <dbReference type="ARBA" id="ARBA00022553"/>
    </source>
</evidence>
<evidence type="ECO:0000313" key="7">
    <source>
        <dbReference type="EMBL" id="RAW00683.1"/>
    </source>
</evidence>
<organism evidence="7 8">
    <name type="scientific">Pseudochryseolinea flava</name>
    <dbReference type="NCBI Taxonomy" id="2059302"/>
    <lineage>
        <taxon>Bacteria</taxon>
        <taxon>Pseudomonadati</taxon>
        <taxon>Bacteroidota</taxon>
        <taxon>Cytophagia</taxon>
        <taxon>Cytophagales</taxon>
        <taxon>Fulvivirgaceae</taxon>
        <taxon>Pseudochryseolinea</taxon>
    </lineage>
</organism>
<dbReference type="PANTHER" id="PTHR10151">
    <property type="entry name" value="ECTONUCLEOTIDE PYROPHOSPHATASE/PHOSPHODIESTERASE"/>
    <property type="match status" value="1"/>
</dbReference>
<keyword evidence="1 4" id="KW-0597">Phosphoprotein</keyword>
<dbReference type="Gene3D" id="3.40.720.10">
    <property type="entry name" value="Alkaline Phosphatase, subunit A"/>
    <property type="match status" value="1"/>
</dbReference>
<gene>
    <name evidence="7" type="ORF">DQQ10_13930</name>
</gene>
<dbReference type="CDD" id="cd16016">
    <property type="entry name" value="AP-SPAP"/>
    <property type="match status" value="1"/>
</dbReference>
<name>A0A364Y1H3_9BACT</name>
<dbReference type="InterPro" id="IPR026263">
    <property type="entry name" value="Alkaline_phosphatase_prok"/>
</dbReference>
<dbReference type="RefSeq" id="WP_112747483.1">
    <property type="nucleotide sequence ID" value="NZ_QMFY01000006.1"/>
</dbReference>
<dbReference type="PIRSF" id="PIRSF031924">
    <property type="entry name" value="Pi-irrepressible_AP"/>
    <property type="match status" value="1"/>
</dbReference>
<evidence type="ECO:0000256" key="5">
    <source>
        <dbReference type="PIRSR" id="PIRSR031924-51"/>
    </source>
</evidence>
<dbReference type="Proteomes" id="UP000251889">
    <property type="component" value="Unassembled WGS sequence"/>
</dbReference>
<dbReference type="PANTHER" id="PTHR10151:SF120">
    <property type="entry name" value="BIS(5'-ADENOSYL)-TRIPHOSPHATASE"/>
    <property type="match status" value="1"/>
</dbReference>
<dbReference type="InterPro" id="IPR002591">
    <property type="entry name" value="Phosphodiest/P_Trfase"/>
</dbReference>
<dbReference type="InterPro" id="IPR017850">
    <property type="entry name" value="Alkaline_phosphatase_core_sf"/>
</dbReference>
<keyword evidence="2" id="KW-0479">Metal-binding</keyword>